<dbReference type="GO" id="GO:0005737">
    <property type="term" value="C:cytoplasm"/>
    <property type="evidence" value="ECO:0007669"/>
    <property type="project" value="TreeGrafter"/>
</dbReference>
<dbReference type="GO" id="GO:0005640">
    <property type="term" value="C:nuclear outer membrane"/>
    <property type="evidence" value="ECO:0007669"/>
    <property type="project" value="TreeGrafter"/>
</dbReference>
<dbReference type="Pfam" id="PF00435">
    <property type="entry name" value="Spectrin"/>
    <property type="match status" value="1"/>
</dbReference>
<dbReference type="PANTHER" id="PTHR47535">
    <property type="entry name" value="MUSCLE-SPECIFIC PROTEIN 300 KDA, ISOFORM G"/>
    <property type="match status" value="1"/>
</dbReference>
<dbReference type="SMART" id="SM00150">
    <property type="entry name" value="SPEC"/>
    <property type="match status" value="3"/>
</dbReference>
<dbReference type="GO" id="GO:0007097">
    <property type="term" value="P:nuclear migration"/>
    <property type="evidence" value="ECO:0007669"/>
    <property type="project" value="TreeGrafter"/>
</dbReference>
<dbReference type="PROSITE" id="PS50021">
    <property type="entry name" value="CH"/>
    <property type="match status" value="1"/>
</dbReference>
<dbReference type="Gene3D" id="1.20.58.60">
    <property type="match status" value="4"/>
</dbReference>
<evidence type="ECO:0000256" key="4">
    <source>
        <dbReference type="ARBA" id="ARBA00022989"/>
    </source>
</evidence>
<evidence type="ECO:0000256" key="1">
    <source>
        <dbReference type="ARBA" id="ARBA00004370"/>
    </source>
</evidence>
<keyword evidence="4" id="KW-1133">Transmembrane helix</keyword>
<gene>
    <name evidence="7" type="ORF">TMSB3V08_LOCUS6296</name>
</gene>
<accession>A0A7R9EAQ7</accession>
<sequence>MEWRSSPSSTRSSQNLVNLVAMRESSNRARLETAFDVAEQELGITRLLDPEDVDVPRPDEKSIMTYVAQFLHKYPEPRTVEAEYNELVTWLMKKTQHLRTLAANQEYSSFKREFDGKLPSLEKLRKIVETQSMISITADSWREIDSLWNKLEAQLRYWLWLLDASLPGDLGQVGEWLGRAEALILSDDIPSAMNEETATIISRKLEEHKVFFADLPSVQTKFRQAVTSSAAQNVPPEQLDNMAQRLEAIGPSAARRRIQLKFLEHKCCLIAFLHLTETKLRGWTVKYGREEKVQQVAGAVSQLCVPQQNLPRIQQGLHRHAENQRESVNIDRFMRETGERWKNVSMELRCVQSMLEEVVAYWRRWNSMADEFDNWLDRAYGMQDLSEEDKMEYFQDVSVWKDKYQLLGDTVSFLIATCEDQVAHELKERYLRISTRWDELFPHVKQYMHAGDILRHRKDYRAGIEKLQGWLRNAEAVLSSTQLSSTEKIKAYGEQLQTLQKEVEGIEDLFKVVSKKFQAMIQDLSRDEVDRIMNTLKKEKEALVRVRALIPMQLHLFHQILVQQESLEAGQTEIKHWLDEAESLLASESLAGGKDSVQAQLDKHKAFFSRTLYYKSMLESKNKVFQSIVKSVDHSEGIDTDEFRQRMTHLNERFVRATQQAQQSELKLQEALRCWHNFHESERTISDWLQKADKLIAEKHIDTKQTVESHKNFFEQVNERWIQELVNAAQDLRKCLPPDQHAPVAEVVDRLQAKWKEVLSFAPLHLMRLEFRLDETTFSQYLKEIEKEIHAEQQAFNRHEDVEVILARNKEFFVERGTLPETERCLESMGQIAASYAQWQPSDKNLQGAHNRALAQYQAVNTKISQLQQQLQMIPAQWKNYQDKFIEMVKWMDSVDESLKRILTEVNSLEEFEKERAVFQVNIPGEMQDGGLRNAPLG</sequence>
<dbReference type="GO" id="GO:0034993">
    <property type="term" value="C:meiotic nuclear membrane microtubule tethering complex"/>
    <property type="evidence" value="ECO:0007669"/>
    <property type="project" value="TreeGrafter"/>
</dbReference>
<dbReference type="FunFam" id="1.20.58.60:FF:000219">
    <property type="entry name" value="Uncharacterized protein, isoform J"/>
    <property type="match status" value="1"/>
</dbReference>
<organism evidence="7">
    <name type="scientific">Timema monikensis</name>
    <dbReference type="NCBI Taxonomy" id="170555"/>
    <lineage>
        <taxon>Eukaryota</taxon>
        <taxon>Metazoa</taxon>
        <taxon>Ecdysozoa</taxon>
        <taxon>Arthropoda</taxon>
        <taxon>Hexapoda</taxon>
        <taxon>Insecta</taxon>
        <taxon>Pterygota</taxon>
        <taxon>Neoptera</taxon>
        <taxon>Polyneoptera</taxon>
        <taxon>Phasmatodea</taxon>
        <taxon>Timematodea</taxon>
        <taxon>Timematoidea</taxon>
        <taxon>Timematidae</taxon>
        <taxon>Timema</taxon>
    </lineage>
</organism>
<dbReference type="InterPro" id="IPR052403">
    <property type="entry name" value="LINC-complex_assoc"/>
</dbReference>
<dbReference type="CDD" id="cd00176">
    <property type="entry name" value="SPEC"/>
    <property type="match status" value="1"/>
</dbReference>
<dbReference type="Pfam" id="PF00307">
    <property type="entry name" value="CH"/>
    <property type="match status" value="1"/>
</dbReference>
<protein>
    <recommendedName>
        <fullName evidence="6">Calponin-homology (CH) domain-containing protein</fullName>
    </recommendedName>
</protein>
<feature type="domain" description="Calponin-homology (CH)" evidence="6">
    <location>
        <begin position="1"/>
        <end position="75"/>
    </location>
</feature>
<dbReference type="SUPFAM" id="SSF46966">
    <property type="entry name" value="Spectrin repeat"/>
    <property type="match status" value="3"/>
</dbReference>
<dbReference type="Pfam" id="PF25034">
    <property type="entry name" value="Spectrin_SYNE1"/>
    <property type="match status" value="1"/>
</dbReference>
<dbReference type="AlphaFoldDB" id="A0A7R9EAQ7"/>
<proteinExistence type="predicted"/>
<reference evidence="7" key="1">
    <citation type="submission" date="2020-11" db="EMBL/GenBank/DDBJ databases">
        <authorList>
            <person name="Tran Van P."/>
        </authorList>
    </citation>
    <scope>NUCLEOTIDE SEQUENCE</scope>
</reference>
<evidence type="ECO:0000256" key="2">
    <source>
        <dbReference type="ARBA" id="ARBA00022692"/>
    </source>
</evidence>
<evidence type="ECO:0000313" key="7">
    <source>
        <dbReference type="EMBL" id="CAD7429519.1"/>
    </source>
</evidence>
<dbReference type="EMBL" id="OB794107">
    <property type="protein sequence ID" value="CAD7429519.1"/>
    <property type="molecule type" value="Genomic_DNA"/>
</dbReference>
<dbReference type="InterPro" id="IPR057057">
    <property type="entry name" value="Spectrin_SYNE1"/>
</dbReference>
<dbReference type="GO" id="GO:0051015">
    <property type="term" value="F:actin filament binding"/>
    <property type="evidence" value="ECO:0007669"/>
    <property type="project" value="TreeGrafter"/>
</dbReference>
<dbReference type="InterPro" id="IPR036872">
    <property type="entry name" value="CH_dom_sf"/>
</dbReference>
<dbReference type="PANTHER" id="PTHR47535:SF1">
    <property type="entry name" value="NESPRIN-1"/>
    <property type="match status" value="1"/>
</dbReference>
<evidence type="ECO:0000259" key="6">
    <source>
        <dbReference type="PROSITE" id="PS50021"/>
    </source>
</evidence>
<name>A0A7R9EAQ7_9NEOP</name>
<evidence type="ECO:0000256" key="3">
    <source>
        <dbReference type="ARBA" id="ARBA00022737"/>
    </source>
</evidence>
<dbReference type="SUPFAM" id="SSF47576">
    <property type="entry name" value="Calponin-homology domain, CH-domain"/>
    <property type="match status" value="1"/>
</dbReference>
<keyword evidence="3" id="KW-0677">Repeat</keyword>
<evidence type="ECO:0000256" key="5">
    <source>
        <dbReference type="ARBA" id="ARBA00023136"/>
    </source>
</evidence>
<keyword evidence="2" id="KW-0812">Transmembrane</keyword>
<dbReference type="InterPro" id="IPR018159">
    <property type="entry name" value="Spectrin/alpha-actinin"/>
</dbReference>
<comment type="subcellular location">
    <subcellularLocation>
        <location evidence="1">Membrane</location>
    </subcellularLocation>
</comment>
<keyword evidence="5" id="KW-0472">Membrane</keyword>
<dbReference type="InterPro" id="IPR002017">
    <property type="entry name" value="Spectrin_repeat"/>
</dbReference>
<dbReference type="InterPro" id="IPR001715">
    <property type="entry name" value="CH_dom"/>
</dbReference>
<dbReference type="Gene3D" id="1.10.418.10">
    <property type="entry name" value="Calponin-like domain"/>
    <property type="match status" value="1"/>
</dbReference>